<dbReference type="Pfam" id="PF09385">
    <property type="entry name" value="HisK_N"/>
    <property type="match status" value="1"/>
</dbReference>
<comment type="catalytic activity">
    <reaction evidence="1">
        <text>ATP + protein L-histidine = ADP + protein N-phospho-L-histidine.</text>
        <dbReference type="EC" id="2.7.13.3"/>
    </reaction>
</comment>
<dbReference type="PATRIC" id="fig|218284.4.peg.3809"/>
<organism evidence="10 11">
    <name type="scientific">Rossellomorea vietnamensis</name>
    <dbReference type="NCBI Taxonomy" id="218284"/>
    <lineage>
        <taxon>Bacteria</taxon>
        <taxon>Bacillati</taxon>
        <taxon>Bacillota</taxon>
        <taxon>Bacilli</taxon>
        <taxon>Bacillales</taxon>
        <taxon>Bacillaceae</taxon>
        <taxon>Rossellomorea</taxon>
    </lineage>
</organism>
<evidence type="ECO:0000259" key="9">
    <source>
        <dbReference type="PROSITE" id="PS50109"/>
    </source>
</evidence>
<keyword evidence="3" id="KW-0597">Phosphoprotein</keyword>
<dbReference type="InterPro" id="IPR004358">
    <property type="entry name" value="Sig_transdc_His_kin-like_C"/>
</dbReference>
<dbReference type="SMART" id="SM00387">
    <property type="entry name" value="HATPase_c"/>
    <property type="match status" value="1"/>
</dbReference>
<keyword evidence="4" id="KW-0808">Transferase</keyword>
<evidence type="ECO:0000313" key="10">
    <source>
        <dbReference type="EMBL" id="KPL59404.1"/>
    </source>
</evidence>
<evidence type="ECO:0000256" key="5">
    <source>
        <dbReference type="ARBA" id="ARBA00022741"/>
    </source>
</evidence>
<dbReference type="RefSeq" id="WP_060672465.1">
    <property type="nucleotide sequence ID" value="NZ_LIXZ01000007.1"/>
</dbReference>
<evidence type="ECO:0000256" key="2">
    <source>
        <dbReference type="ARBA" id="ARBA00012438"/>
    </source>
</evidence>
<dbReference type="InterPro" id="IPR036890">
    <property type="entry name" value="HATPase_C_sf"/>
</dbReference>
<evidence type="ECO:0000313" key="11">
    <source>
        <dbReference type="Proteomes" id="UP000050398"/>
    </source>
</evidence>
<comment type="caution">
    <text evidence="10">The sequence shown here is derived from an EMBL/GenBank/DDBJ whole genome shotgun (WGS) entry which is preliminary data.</text>
</comment>
<dbReference type="InterPro" id="IPR003661">
    <property type="entry name" value="HisK_dim/P_dom"/>
</dbReference>
<evidence type="ECO:0000256" key="6">
    <source>
        <dbReference type="ARBA" id="ARBA00022777"/>
    </source>
</evidence>
<reference evidence="10 11" key="1">
    <citation type="submission" date="2015-08" db="EMBL/GenBank/DDBJ databases">
        <title>Draft Genome Sequence of Bacillus vietnamensis UCD-SED5.</title>
        <authorList>
            <person name="Lee R.D."/>
            <person name="Jospin G."/>
            <person name="Lang J.M."/>
            <person name="Coil D.A."/>
            <person name="Eisen J.A."/>
        </authorList>
    </citation>
    <scope>NUCLEOTIDE SEQUENCE [LARGE SCALE GENOMIC DNA]</scope>
    <source>
        <strain evidence="10 11">UCD-SED5</strain>
    </source>
</reference>
<dbReference type="InterPro" id="IPR003594">
    <property type="entry name" value="HATPase_dom"/>
</dbReference>
<dbReference type="Gene3D" id="1.10.490.70">
    <property type="entry name" value="Histidine kinase N-terminal domain"/>
    <property type="match status" value="1"/>
</dbReference>
<dbReference type="SUPFAM" id="SSF47384">
    <property type="entry name" value="Homodimeric domain of signal transducing histidine kinase"/>
    <property type="match status" value="1"/>
</dbReference>
<dbReference type="Gene3D" id="1.10.287.130">
    <property type="match status" value="1"/>
</dbReference>
<dbReference type="PANTHER" id="PTHR43065">
    <property type="entry name" value="SENSOR HISTIDINE KINASE"/>
    <property type="match status" value="1"/>
</dbReference>
<dbReference type="Gene3D" id="3.30.565.10">
    <property type="entry name" value="Histidine kinase-like ATPase, C-terminal domain"/>
    <property type="match status" value="1"/>
</dbReference>
<dbReference type="SUPFAM" id="SSF55874">
    <property type="entry name" value="ATPase domain of HSP90 chaperone/DNA topoisomerase II/histidine kinase"/>
    <property type="match status" value="1"/>
</dbReference>
<evidence type="ECO:0000256" key="8">
    <source>
        <dbReference type="ARBA" id="ARBA00023012"/>
    </source>
</evidence>
<dbReference type="InterPro" id="IPR018984">
    <property type="entry name" value="Histidine_kinase_N"/>
</dbReference>
<dbReference type="AlphaFoldDB" id="A0A0P6WTI5"/>
<dbReference type="CDD" id="cd00075">
    <property type="entry name" value="HATPase"/>
    <property type="match status" value="1"/>
</dbReference>
<evidence type="ECO:0000256" key="1">
    <source>
        <dbReference type="ARBA" id="ARBA00000085"/>
    </source>
</evidence>
<accession>A0A0P6WTI5</accession>
<dbReference type="Pfam" id="PF02518">
    <property type="entry name" value="HATPase_c"/>
    <property type="match status" value="1"/>
</dbReference>
<evidence type="ECO:0000256" key="4">
    <source>
        <dbReference type="ARBA" id="ARBA00022679"/>
    </source>
</evidence>
<dbReference type="GO" id="GO:0005524">
    <property type="term" value="F:ATP binding"/>
    <property type="evidence" value="ECO:0007669"/>
    <property type="project" value="UniProtKB-KW"/>
</dbReference>
<dbReference type="CDD" id="cd00082">
    <property type="entry name" value="HisKA"/>
    <property type="match status" value="1"/>
</dbReference>
<dbReference type="PRINTS" id="PR00344">
    <property type="entry name" value="BCTRLSENSOR"/>
</dbReference>
<gene>
    <name evidence="10" type="ORF">AM506_10580</name>
</gene>
<keyword evidence="8" id="KW-0902">Two-component regulatory system</keyword>
<dbReference type="Proteomes" id="UP000050398">
    <property type="component" value="Unassembled WGS sequence"/>
</dbReference>
<dbReference type="InterPro" id="IPR005467">
    <property type="entry name" value="His_kinase_dom"/>
</dbReference>
<dbReference type="OrthoDB" id="9815750at2"/>
<dbReference type="eggNOG" id="COG4191">
    <property type="taxonomic scope" value="Bacteria"/>
</dbReference>
<keyword evidence="7" id="KW-0067">ATP-binding</keyword>
<evidence type="ECO:0000256" key="7">
    <source>
        <dbReference type="ARBA" id="ARBA00022840"/>
    </source>
</evidence>
<proteinExistence type="predicted"/>
<keyword evidence="5" id="KW-0547">Nucleotide-binding</keyword>
<dbReference type="PANTHER" id="PTHR43065:SF10">
    <property type="entry name" value="PEROXIDE STRESS-ACTIVATED HISTIDINE KINASE MAK3"/>
    <property type="match status" value="1"/>
</dbReference>
<dbReference type="EC" id="2.7.13.3" evidence="2"/>
<dbReference type="SMART" id="SM00388">
    <property type="entry name" value="HisKA"/>
    <property type="match status" value="1"/>
</dbReference>
<feature type="domain" description="Histidine kinase" evidence="9">
    <location>
        <begin position="163"/>
        <end position="369"/>
    </location>
</feature>
<sequence length="373" mass="43028">MTSASTLLIQYLEDHSDEFLHNWRKSIVLSDNDLYKEEVLNNGVKMFQLVKRAIVKPLTEDEITTLAHKTALERVNANVNISEFVYNVNIGKSIVIKWVSNSGIELRDLQPLIEDINSLFDRFSYLAVRKYTEIKEQQLQEKELYIDQTHKERLTILGQMSSSFVHEFRNPLTSIIGFTKLLQNGYPDLPYLDIMQHELEQLNYRISQFLHVSRKDLIDSTREEIILSDHLEETIEFLYPTLLDGDVSIEFKCDADIKVFGNRDELRQVFLNLIMNSIDALQEVDGHRHINVSCNVKEGRTNLVISNNGPQIKEETIEAIFEPFYTTKDLGTGIGLYICKKLIEKHGGNISCHSNEEWTTFTIGIPVESNIVM</sequence>
<dbReference type="GO" id="GO:0000155">
    <property type="term" value="F:phosphorelay sensor kinase activity"/>
    <property type="evidence" value="ECO:0007669"/>
    <property type="project" value="InterPro"/>
</dbReference>
<keyword evidence="6 10" id="KW-0418">Kinase</keyword>
<dbReference type="Pfam" id="PF00512">
    <property type="entry name" value="HisKA"/>
    <property type="match status" value="1"/>
</dbReference>
<dbReference type="PROSITE" id="PS50109">
    <property type="entry name" value="HIS_KIN"/>
    <property type="match status" value="1"/>
</dbReference>
<name>A0A0P6WTI5_9BACI</name>
<dbReference type="EMBL" id="LIXZ01000007">
    <property type="protein sequence ID" value="KPL59404.1"/>
    <property type="molecule type" value="Genomic_DNA"/>
</dbReference>
<protein>
    <recommendedName>
        <fullName evidence="2">histidine kinase</fullName>
        <ecNumber evidence="2">2.7.13.3</ecNumber>
    </recommendedName>
</protein>
<dbReference type="InterPro" id="IPR036097">
    <property type="entry name" value="HisK_dim/P_sf"/>
</dbReference>
<evidence type="ECO:0000256" key="3">
    <source>
        <dbReference type="ARBA" id="ARBA00022553"/>
    </source>
</evidence>